<dbReference type="Proteomes" id="UP000813463">
    <property type="component" value="Chromosome 4"/>
</dbReference>
<keyword evidence="2" id="KW-0812">Transmembrane</keyword>
<reference evidence="4" key="2">
    <citation type="submission" date="2025-08" db="UniProtKB">
        <authorList>
            <consortium name="RefSeq"/>
        </authorList>
    </citation>
    <scope>IDENTIFICATION</scope>
    <source>
        <tissue evidence="4">Leaf</tissue>
    </source>
</reference>
<organism evidence="3 4">
    <name type="scientific">Spinacia oleracea</name>
    <name type="common">Spinach</name>
    <dbReference type="NCBI Taxonomy" id="3562"/>
    <lineage>
        <taxon>Eukaryota</taxon>
        <taxon>Viridiplantae</taxon>
        <taxon>Streptophyta</taxon>
        <taxon>Embryophyta</taxon>
        <taxon>Tracheophyta</taxon>
        <taxon>Spermatophyta</taxon>
        <taxon>Magnoliopsida</taxon>
        <taxon>eudicotyledons</taxon>
        <taxon>Gunneridae</taxon>
        <taxon>Pentapetalae</taxon>
        <taxon>Caryophyllales</taxon>
        <taxon>Chenopodiaceae</taxon>
        <taxon>Chenopodioideae</taxon>
        <taxon>Anserineae</taxon>
        <taxon>Spinacia</taxon>
    </lineage>
</organism>
<name>A0A9R0I4V4_SPIOL</name>
<dbReference type="RefSeq" id="XP_021842691.1">
    <property type="nucleotide sequence ID" value="XM_021986999.2"/>
</dbReference>
<sequence>MASTDVNSSFHPHPAPPSPDSSSSTVIVIVVISFGCLFLTGAVLSCIWLLMKRRKERKLIRERKDIDVDEHLKVHEMIVRGPHGPKKVLVSVDDDVRVHEDVHRSEVDMVGKGKHGEASVSLGTSQV</sequence>
<evidence type="ECO:0000313" key="3">
    <source>
        <dbReference type="Proteomes" id="UP000813463"/>
    </source>
</evidence>
<evidence type="ECO:0000256" key="2">
    <source>
        <dbReference type="SAM" id="Phobius"/>
    </source>
</evidence>
<keyword evidence="2" id="KW-1133">Transmembrane helix</keyword>
<dbReference type="PANTHER" id="PTHR35697">
    <property type="entry name" value="OS08G0108300 PROTEIN"/>
    <property type="match status" value="1"/>
</dbReference>
<keyword evidence="2" id="KW-0472">Membrane</keyword>
<dbReference type="GO" id="GO:0009834">
    <property type="term" value="P:plant-type secondary cell wall biogenesis"/>
    <property type="evidence" value="ECO:0007669"/>
    <property type="project" value="InterPro"/>
</dbReference>
<dbReference type="GeneID" id="110782761"/>
<evidence type="ECO:0000256" key="1">
    <source>
        <dbReference type="SAM" id="MobiDB-lite"/>
    </source>
</evidence>
<reference evidence="3" key="1">
    <citation type="journal article" date="2021" name="Nat. Commun.">
        <title>Genomic analyses provide insights into spinach domestication and the genetic basis of agronomic traits.</title>
        <authorList>
            <person name="Cai X."/>
            <person name="Sun X."/>
            <person name="Xu C."/>
            <person name="Sun H."/>
            <person name="Wang X."/>
            <person name="Ge C."/>
            <person name="Zhang Z."/>
            <person name="Wang Q."/>
            <person name="Fei Z."/>
            <person name="Jiao C."/>
            <person name="Wang Q."/>
        </authorList>
    </citation>
    <scope>NUCLEOTIDE SEQUENCE [LARGE SCALE GENOMIC DNA]</scope>
    <source>
        <strain evidence="3">cv. Varoflay</strain>
    </source>
</reference>
<protein>
    <submittedName>
        <fullName evidence="4">Protein TRACHEARY ELEMENT DIFFERENTIATION-RELATED 6</fullName>
    </submittedName>
</protein>
<proteinExistence type="predicted"/>
<keyword evidence="3" id="KW-1185">Reference proteome</keyword>
<evidence type="ECO:0000313" key="4">
    <source>
        <dbReference type="RefSeq" id="XP_021842691.1"/>
    </source>
</evidence>
<dbReference type="AlphaFoldDB" id="A0A9R0I4V4"/>
<dbReference type="KEGG" id="soe:110782761"/>
<feature type="region of interest" description="Disordered" evidence="1">
    <location>
        <begin position="1"/>
        <end position="22"/>
    </location>
</feature>
<dbReference type="InterPro" id="IPR044950">
    <property type="entry name" value="TED6/7"/>
</dbReference>
<feature type="transmembrane region" description="Helical" evidence="2">
    <location>
        <begin position="26"/>
        <end position="51"/>
    </location>
</feature>
<dbReference type="PANTHER" id="PTHR35697:SF1">
    <property type="entry name" value="PROTEIN TRACHEARY ELEMENT DIFFERENTIATION-RELATED 7"/>
    <property type="match status" value="1"/>
</dbReference>
<gene>
    <name evidence="4" type="primary">LOC110782761</name>
</gene>
<accession>A0A9R0I4V4</accession>